<protein>
    <recommendedName>
        <fullName evidence="4">FimV N-terminal domain-containing protein</fullName>
    </recommendedName>
</protein>
<evidence type="ECO:0000256" key="3">
    <source>
        <dbReference type="SAM" id="SignalP"/>
    </source>
</evidence>
<keyword evidence="2" id="KW-1133">Transmembrane helix</keyword>
<feature type="region of interest" description="Disordered" evidence="1">
    <location>
        <begin position="377"/>
        <end position="415"/>
    </location>
</feature>
<dbReference type="InterPro" id="IPR011990">
    <property type="entry name" value="TPR-like_helical_dom_sf"/>
</dbReference>
<dbReference type="InterPro" id="IPR038440">
    <property type="entry name" value="FimV_C_sf"/>
</dbReference>
<dbReference type="AlphaFoldDB" id="A0A072N468"/>
<name>A0A072N468_9GAMM</name>
<feature type="region of interest" description="Disordered" evidence="1">
    <location>
        <begin position="432"/>
        <end position="459"/>
    </location>
</feature>
<organism evidence="5 6">
    <name type="scientific">Marinobacter nitratireducens</name>
    <dbReference type="NCBI Taxonomy" id="1137280"/>
    <lineage>
        <taxon>Bacteria</taxon>
        <taxon>Pseudomonadati</taxon>
        <taxon>Pseudomonadota</taxon>
        <taxon>Gammaproteobacteria</taxon>
        <taxon>Pseudomonadales</taxon>
        <taxon>Marinobacteraceae</taxon>
        <taxon>Marinobacter</taxon>
    </lineage>
</organism>
<comment type="caution">
    <text evidence="5">The sequence shown here is derived from an EMBL/GenBank/DDBJ whole genome shotgun (WGS) entry which is preliminary data.</text>
</comment>
<feature type="compositionally biased region" description="Acidic residues" evidence="1">
    <location>
        <begin position="1071"/>
        <end position="1084"/>
    </location>
</feature>
<feature type="region of interest" description="Disordered" evidence="1">
    <location>
        <begin position="254"/>
        <end position="329"/>
    </location>
</feature>
<sequence length="1138" mass="120313">MKVRKLAVALALAGGLGSGVAQALGLGEIELQSYLNEPLDAQIVLPQSRGVNPNDVFVNVAPEAAYERVGLDRNLFLSKLRFQVITGNDGSLIVNISSREPLREPYLNFLLELTWPSGRLMREYAVLVDPPVYAEESGVQETVSAPAAAPASTPASTTSQREPARNVESVRRQAEAEQSLGRGYQADTFGPTGPSDTLWTIASRVRPNDSVSMQQVMLALQDLNPNAFIGGNINRLKRGEVLRIPSIDQIQSRTRAQATRAVTAQNEEFQSPKRTVDATPSVSAESQASAPAETSGGGDELKLLVADSESDMSADSGSAGGDSDIAGGVDAGSAVAMEELDSARRENEELSGRVEDLQDQVETLQRLLELKNSQLAEMQQRGAETEEMPAADTADGGAAMAEDGPDAGMGDDASGVPADAAIEEATGDTAMAAGADAAQDDAAMEGTAEEAQPGAEVGAESGMVAEESSADMAGDDMAAVDSEEGGMDQVSAEPETMEEPVAEAEEPAAVTESAQSQAQPTTEQSQPAPKPAPQAPAAEKSFPGNVIDMIMGNPLYQIALGGGLIVLLLLLLLVARRNANREQKFYEELNAESDEGSEELDLGLDDEAEEGASASDAISEADAYIAYGRHDQAAQTLESAISREPSRTDLRLKLLAVYADSQDRASFEKQFGEVEALDDEDALAQAAELKGRLEEAESMPSIDDLESELRSDSFNASHDVTEESEPSSEELLADQFESSDEGPAENEFGDLDSDLTDFDLSDESASEASAPSEDEKLEGSDQDSPIEYDLSDISLDTDETDVTGEDQLAVEGEGESDFGDFNIDLEESLETEEGGSESADADTAEDLGLDLGESLEDTSLEESSEDNLDDLTSDLSDVDLDEGADSGFELEIDESDLDVGELGEEASVEEESAGTEGEDLGLGDLSSEGDMESLDESFLDELDAELDKVAGEDEDLGAADADDSTLEDLELDVSDEDLALMEEFSEPESPASEEETPALDEELGLEDALEAPEEEAGDTESDDLDSGEVPDLGDLDQAIEEPEAEEKPEAGEDVPVASESVEPAAGPSSLDLDESDLGEDDDFDFLAGTDEAATKLDLARAYIEMGDSDGARDILEEVALEGTEEQKAEAQELLKNLS</sequence>
<evidence type="ECO:0000313" key="6">
    <source>
        <dbReference type="Proteomes" id="UP000035057"/>
    </source>
</evidence>
<feature type="region of interest" description="Disordered" evidence="1">
    <location>
        <begin position="143"/>
        <end position="192"/>
    </location>
</feature>
<keyword evidence="2" id="KW-0812">Transmembrane</keyword>
<feature type="region of interest" description="Disordered" evidence="1">
    <location>
        <begin position="481"/>
        <end position="540"/>
    </location>
</feature>
<feature type="compositionally biased region" description="Low complexity" evidence="1">
    <location>
        <begin position="254"/>
        <end position="265"/>
    </location>
</feature>
<feature type="chain" id="PRO_5005408207" description="FimV N-terminal domain-containing protein" evidence="3">
    <location>
        <begin position="24"/>
        <end position="1138"/>
    </location>
</feature>
<dbReference type="InterPro" id="IPR020012">
    <property type="entry name" value="LysM_FimV"/>
</dbReference>
<dbReference type="Gene3D" id="1.20.58.2200">
    <property type="match status" value="1"/>
</dbReference>
<keyword evidence="6" id="KW-1185">Reference proteome</keyword>
<dbReference type="STRING" id="1137280.D777_00940"/>
<accession>A0A072N468</accession>
<evidence type="ECO:0000256" key="1">
    <source>
        <dbReference type="SAM" id="MobiDB-lite"/>
    </source>
</evidence>
<reference evidence="5 6" key="1">
    <citation type="submission" date="2012-12" db="EMBL/GenBank/DDBJ databases">
        <title>Genome assembly of Marinobacter sp. AK21.</title>
        <authorList>
            <person name="Khatri I."/>
            <person name="Kumar R."/>
            <person name="Vaidya B."/>
            <person name="Subramanian S."/>
            <person name="Pinnaka A."/>
        </authorList>
    </citation>
    <scope>NUCLEOTIDE SEQUENCE [LARGE SCALE GENOMIC DNA]</scope>
    <source>
        <strain evidence="5 6">AK21</strain>
    </source>
</reference>
<feature type="compositionally biased region" description="Low complexity" evidence="1">
    <location>
        <begin position="305"/>
        <end position="329"/>
    </location>
</feature>
<feature type="compositionally biased region" description="Acidic residues" evidence="1">
    <location>
        <begin position="780"/>
        <end position="804"/>
    </location>
</feature>
<feature type="compositionally biased region" description="Low complexity" evidence="1">
    <location>
        <begin position="390"/>
        <end position="415"/>
    </location>
</feature>
<keyword evidence="2" id="KW-0472">Membrane</keyword>
<feature type="compositionally biased region" description="Low complexity" evidence="1">
    <location>
        <begin position="144"/>
        <end position="159"/>
    </location>
</feature>
<feature type="compositionally biased region" description="Acidic residues" evidence="1">
    <location>
        <begin position="952"/>
        <end position="1044"/>
    </location>
</feature>
<feature type="compositionally biased region" description="Acidic residues" evidence="1">
    <location>
        <begin position="495"/>
        <end position="506"/>
    </location>
</feature>
<dbReference type="Proteomes" id="UP000035057">
    <property type="component" value="Unassembled WGS sequence"/>
</dbReference>
<dbReference type="EMBL" id="ANIE01000003">
    <property type="protein sequence ID" value="KEF32306.1"/>
    <property type="molecule type" value="Genomic_DNA"/>
</dbReference>
<feature type="signal peptide" evidence="3">
    <location>
        <begin position="1"/>
        <end position="23"/>
    </location>
</feature>
<gene>
    <name evidence="5" type="ORF">D777_00940</name>
</gene>
<feature type="compositionally biased region" description="Polar residues" evidence="1">
    <location>
        <begin position="513"/>
        <end position="522"/>
    </location>
</feature>
<feature type="transmembrane region" description="Helical" evidence="2">
    <location>
        <begin position="555"/>
        <end position="575"/>
    </location>
</feature>
<feature type="domain" description="FimV N-terminal" evidence="4">
    <location>
        <begin position="24"/>
        <end position="131"/>
    </location>
</feature>
<dbReference type="NCBIfam" id="TIGR03504">
    <property type="entry name" value="FimV_Cterm"/>
    <property type="match status" value="1"/>
</dbReference>
<feature type="compositionally biased region" description="Acidic residues" evidence="1">
    <location>
        <begin position="812"/>
        <end position="944"/>
    </location>
</feature>
<proteinExistence type="predicted"/>
<feature type="compositionally biased region" description="Polar residues" evidence="1">
    <location>
        <begin position="277"/>
        <end position="289"/>
    </location>
</feature>
<dbReference type="InterPro" id="IPR020011">
    <property type="entry name" value="FimV_C"/>
</dbReference>
<dbReference type="InterPro" id="IPR057840">
    <property type="entry name" value="FimV_N"/>
</dbReference>
<dbReference type="Pfam" id="PF25800">
    <property type="entry name" value="FimV_N"/>
    <property type="match status" value="1"/>
</dbReference>
<keyword evidence="3" id="KW-0732">Signal</keyword>
<dbReference type="PATRIC" id="fig|1137280.3.peg.755"/>
<dbReference type="OrthoDB" id="5298707at2"/>
<evidence type="ECO:0000259" key="4">
    <source>
        <dbReference type="Pfam" id="PF25800"/>
    </source>
</evidence>
<evidence type="ECO:0000313" key="5">
    <source>
        <dbReference type="EMBL" id="KEF32306.1"/>
    </source>
</evidence>
<dbReference type="NCBIfam" id="TIGR03505">
    <property type="entry name" value="FimV_core"/>
    <property type="match status" value="1"/>
</dbReference>
<feature type="region of interest" description="Disordered" evidence="1">
    <location>
        <begin position="713"/>
        <end position="1084"/>
    </location>
</feature>
<feature type="compositionally biased region" description="Acidic residues" evidence="1">
    <location>
        <begin position="722"/>
        <end position="765"/>
    </location>
</feature>
<dbReference type="SUPFAM" id="SSF48452">
    <property type="entry name" value="TPR-like"/>
    <property type="match status" value="1"/>
</dbReference>
<dbReference type="RefSeq" id="WP_036128867.1">
    <property type="nucleotide sequence ID" value="NZ_ANIE01000003.1"/>
</dbReference>
<feature type="compositionally biased region" description="Basic and acidic residues" evidence="1">
    <location>
        <begin position="162"/>
        <end position="175"/>
    </location>
</feature>
<evidence type="ECO:0000256" key="2">
    <source>
        <dbReference type="SAM" id="Phobius"/>
    </source>
</evidence>